<evidence type="ECO:0000313" key="1">
    <source>
        <dbReference type="EMBL" id="ODV68038.1"/>
    </source>
</evidence>
<dbReference type="RefSeq" id="XP_020077105.1">
    <property type="nucleotide sequence ID" value="XM_020221154.1"/>
</dbReference>
<proteinExistence type="predicted"/>
<name>A0A1E4RL97_9ASCO</name>
<dbReference type="Proteomes" id="UP000095085">
    <property type="component" value="Unassembled WGS sequence"/>
</dbReference>
<reference evidence="2" key="1">
    <citation type="submission" date="2016-05" db="EMBL/GenBank/DDBJ databases">
        <title>Comparative genomics of biotechnologically important yeasts.</title>
        <authorList>
            <consortium name="DOE Joint Genome Institute"/>
            <person name="Riley R."/>
            <person name="Haridas S."/>
            <person name="Wolfe K.H."/>
            <person name="Lopes M.R."/>
            <person name="Hittinger C.T."/>
            <person name="Goker M."/>
            <person name="Salamov A."/>
            <person name="Wisecaver J."/>
            <person name="Long T.M."/>
            <person name="Aerts A.L."/>
            <person name="Barry K."/>
            <person name="Choi C."/>
            <person name="Clum A."/>
            <person name="Coughlan A.Y."/>
            <person name="Deshpande S."/>
            <person name="Douglass A.P."/>
            <person name="Hanson S.J."/>
            <person name="Klenk H.-P."/>
            <person name="Labutti K."/>
            <person name="Lapidus A."/>
            <person name="Lindquist E."/>
            <person name="Lipzen A."/>
            <person name="Meier-Kolthoff J.P."/>
            <person name="Ohm R.A."/>
            <person name="Otillar R.P."/>
            <person name="Pangilinan J."/>
            <person name="Peng Y."/>
            <person name="Rokas A."/>
            <person name="Rosa C.A."/>
            <person name="Scheuner C."/>
            <person name="Sibirny A.A."/>
            <person name="Slot J.C."/>
            <person name="Stielow J.B."/>
            <person name="Sun H."/>
            <person name="Kurtzman C.P."/>
            <person name="Blackwell M."/>
            <person name="Grigoriev I.V."/>
            <person name="Jeffries T.W."/>
        </authorList>
    </citation>
    <scope>NUCLEOTIDE SEQUENCE [LARGE SCALE GENOMIC DNA]</scope>
    <source>
        <strain evidence="2">NRRL Y-1933</strain>
    </source>
</reference>
<sequence>MPFYLSCLAGSVINRRNVEWFHNFSKISLRDEEENDFITKYNNTFQSNEYNYVFSRKKYYSTWNEELDELLEELSEIHPDILEMGTRERNIGIIKSDESDENDENSFNDIVQDSLKPQDLKHVEPSKILHSISLPAPSKNSVLGRTLTNDLSGRNPARLSKKFRLSKRNESGFNLFSREKKSWLLQFQK</sequence>
<dbReference type="GeneID" id="30995704"/>
<dbReference type="EMBL" id="KV454540">
    <property type="protein sequence ID" value="ODV68038.1"/>
    <property type="molecule type" value="Genomic_DNA"/>
</dbReference>
<evidence type="ECO:0000313" key="2">
    <source>
        <dbReference type="Proteomes" id="UP000095085"/>
    </source>
</evidence>
<keyword evidence="2" id="KW-1185">Reference proteome</keyword>
<protein>
    <submittedName>
        <fullName evidence="1">Uncharacterized protein</fullName>
    </submittedName>
</protein>
<accession>A0A1E4RL97</accession>
<gene>
    <name evidence="1" type="ORF">HYPBUDRAFT_152710</name>
</gene>
<organism evidence="1 2">
    <name type="scientific">Hyphopichia burtonii NRRL Y-1933</name>
    <dbReference type="NCBI Taxonomy" id="984485"/>
    <lineage>
        <taxon>Eukaryota</taxon>
        <taxon>Fungi</taxon>
        <taxon>Dikarya</taxon>
        <taxon>Ascomycota</taxon>
        <taxon>Saccharomycotina</taxon>
        <taxon>Pichiomycetes</taxon>
        <taxon>Debaryomycetaceae</taxon>
        <taxon>Hyphopichia</taxon>
    </lineage>
</organism>
<dbReference type="AlphaFoldDB" id="A0A1E4RL97"/>